<dbReference type="PRINTS" id="PR00035">
    <property type="entry name" value="HTHGNTR"/>
</dbReference>
<dbReference type="InterPro" id="IPR008920">
    <property type="entry name" value="TF_FadR/GntR_C"/>
</dbReference>
<keyword evidence="6" id="KW-1185">Reference proteome</keyword>
<evidence type="ECO:0000256" key="2">
    <source>
        <dbReference type="ARBA" id="ARBA00023125"/>
    </source>
</evidence>
<evidence type="ECO:0000313" key="5">
    <source>
        <dbReference type="EMBL" id="NYZ21912.1"/>
    </source>
</evidence>
<dbReference type="SUPFAM" id="SSF48008">
    <property type="entry name" value="GntR ligand-binding domain-like"/>
    <property type="match status" value="1"/>
</dbReference>
<reference evidence="5 6" key="1">
    <citation type="submission" date="2020-05" db="EMBL/GenBank/DDBJ databases">
        <title>Azospirillum oleiclasticum sp. nov, a nitrogen-fixing and heavy crude oil-emulsifying bacterium isolated from the crude oil of Yumen Oilfield.</title>
        <authorList>
            <person name="Wu D."/>
            <person name="Cai M."/>
            <person name="Zhang X."/>
        </authorList>
    </citation>
    <scope>NUCLEOTIDE SEQUENCE [LARGE SCALE GENOMIC DNA]</scope>
    <source>
        <strain evidence="5 6">ROY-1-1-2</strain>
    </source>
</reference>
<dbReference type="InterPro" id="IPR011711">
    <property type="entry name" value="GntR_C"/>
</dbReference>
<accession>A0ABX2TCY1</accession>
<name>A0ABX2TCY1_9PROT</name>
<keyword evidence="3" id="KW-0804">Transcription</keyword>
<dbReference type="Pfam" id="PF07729">
    <property type="entry name" value="FCD"/>
    <property type="match status" value="1"/>
</dbReference>
<dbReference type="CDD" id="cd07377">
    <property type="entry name" value="WHTH_GntR"/>
    <property type="match status" value="1"/>
</dbReference>
<dbReference type="InterPro" id="IPR036390">
    <property type="entry name" value="WH_DNA-bd_sf"/>
</dbReference>
<dbReference type="InterPro" id="IPR000524">
    <property type="entry name" value="Tscrpt_reg_HTH_GntR"/>
</dbReference>
<protein>
    <submittedName>
        <fullName evidence="5">FadR family transcriptional regulator</fullName>
    </submittedName>
</protein>
<dbReference type="Pfam" id="PF00392">
    <property type="entry name" value="GntR"/>
    <property type="match status" value="1"/>
</dbReference>
<evidence type="ECO:0000313" key="6">
    <source>
        <dbReference type="Proteomes" id="UP000584642"/>
    </source>
</evidence>
<comment type="caution">
    <text evidence="5">The sequence shown here is derived from an EMBL/GenBank/DDBJ whole genome shotgun (WGS) entry which is preliminary data.</text>
</comment>
<evidence type="ECO:0000256" key="1">
    <source>
        <dbReference type="ARBA" id="ARBA00023015"/>
    </source>
</evidence>
<dbReference type="SUPFAM" id="SSF46785">
    <property type="entry name" value="Winged helix' DNA-binding domain"/>
    <property type="match status" value="1"/>
</dbReference>
<dbReference type="Gene3D" id="1.10.10.10">
    <property type="entry name" value="Winged helix-like DNA-binding domain superfamily/Winged helix DNA-binding domain"/>
    <property type="match status" value="1"/>
</dbReference>
<dbReference type="SMART" id="SM00345">
    <property type="entry name" value="HTH_GNTR"/>
    <property type="match status" value="1"/>
</dbReference>
<dbReference type="RefSeq" id="WP_180283686.1">
    <property type="nucleotide sequence ID" value="NZ_JABFDB010000014.1"/>
</dbReference>
<dbReference type="EMBL" id="JABFDB010000014">
    <property type="protein sequence ID" value="NYZ21912.1"/>
    <property type="molecule type" value="Genomic_DNA"/>
</dbReference>
<dbReference type="PANTHER" id="PTHR43537">
    <property type="entry name" value="TRANSCRIPTIONAL REGULATOR, GNTR FAMILY"/>
    <property type="match status" value="1"/>
</dbReference>
<keyword evidence="2" id="KW-0238">DNA-binding</keyword>
<keyword evidence="1" id="KW-0805">Transcription regulation</keyword>
<proteinExistence type="predicted"/>
<evidence type="ECO:0000259" key="4">
    <source>
        <dbReference type="PROSITE" id="PS50949"/>
    </source>
</evidence>
<evidence type="ECO:0000256" key="3">
    <source>
        <dbReference type="ARBA" id="ARBA00023163"/>
    </source>
</evidence>
<dbReference type="Proteomes" id="UP000584642">
    <property type="component" value="Unassembled WGS sequence"/>
</dbReference>
<dbReference type="InterPro" id="IPR036388">
    <property type="entry name" value="WH-like_DNA-bd_sf"/>
</dbReference>
<organism evidence="5 6">
    <name type="scientific">Azospirillum oleiclasticum</name>
    <dbReference type="NCBI Taxonomy" id="2735135"/>
    <lineage>
        <taxon>Bacteria</taxon>
        <taxon>Pseudomonadati</taxon>
        <taxon>Pseudomonadota</taxon>
        <taxon>Alphaproteobacteria</taxon>
        <taxon>Rhodospirillales</taxon>
        <taxon>Azospirillaceae</taxon>
        <taxon>Azospirillum</taxon>
    </lineage>
</organism>
<gene>
    <name evidence="5" type="ORF">HND93_19535</name>
</gene>
<dbReference type="SMART" id="SM00895">
    <property type="entry name" value="FCD"/>
    <property type="match status" value="1"/>
</dbReference>
<dbReference type="Gene3D" id="1.20.120.530">
    <property type="entry name" value="GntR ligand-binding domain-like"/>
    <property type="match status" value="1"/>
</dbReference>
<feature type="domain" description="HTH gntR-type" evidence="4">
    <location>
        <begin position="19"/>
        <end position="87"/>
    </location>
</feature>
<dbReference type="PROSITE" id="PS50949">
    <property type="entry name" value="HTH_GNTR"/>
    <property type="match status" value="1"/>
</dbReference>
<dbReference type="PANTHER" id="PTHR43537:SF5">
    <property type="entry name" value="UXU OPERON TRANSCRIPTIONAL REGULATOR"/>
    <property type="match status" value="1"/>
</dbReference>
<sequence length="239" mass="25672">MVQIGPLRGGRAPVPMDGMGKAQLAYDHLRRGIADGSWQSGARLPTERDLARSLGLARNTVRRALDMLEAEGVIARGVGRGTFLVNGGDPNGLSLPGVFDNASPAQVMEVRILLEPSVAEYACTRATAHDLAEFERCLAGGEAAAGAAEFDLWDGALHQAIVAACRNELLDGIVAVVNQIRSRPEWGRLKERGLTPERRAVYEADHRAVVAALKARDTAAAREAMRRHMLAVRDGMFAS</sequence>